<accession>A0A0A0KGB0</accession>
<organism evidence="1 2">
    <name type="scientific">Cucumis sativus</name>
    <name type="common">Cucumber</name>
    <dbReference type="NCBI Taxonomy" id="3659"/>
    <lineage>
        <taxon>Eukaryota</taxon>
        <taxon>Viridiplantae</taxon>
        <taxon>Streptophyta</taxon>
        <taxon>Embryophyta</taxon>
        <taxon>Tracheophyta</taxon>
        <taxon>Spermatophyta</taxon>
        <taxon>Magnoliopsida</taxon>
        <taxon>eudicotyledons</taxon>
        <taxon>Gunneridae</taxon>
        <taxon>Pentapetalae</taxon>
        <taxon>rosids</taxon>
        <taxon>fabids</taxon>
        <taxon>Cucurbitales</taxon>
        <taxon>Cucurbitaceae</taxon>
        <taxon>Benincaseae</taxon>
        <taxon>Cucumis</taxon>
    </lineage>
</organism>
<protein>
    <submittedName>
        <fullName evidence="1">Uncharacterized protein</fullName>
    </submittedName>
</protein>
<evidence type="ECO:0000313" key="1">
    <source>
        <dbReference type="EMBL" id="KGN47437.1"/>
    </source>
</evidence>
<dbReference type="Proteomes" id="UP000029981">
    <property type="component" value="Chromosome 6"/>
</dbReference>
<gene>
    <name evidence="1" type="ORF">Csa_6G324810</name>
</gene>
<reference evidence="1 2" key="3">
    <citation type="journal article" date="2010" name="BMC Genomics">
        <title>Transcriptome sequencing and comparative analysis of cucumber flowers with different sex types.</title>
        <authorList>
            <person name="Guo S."/>
            <person name="Zheng Y."/>
            <person name="Joung J.G."/>
            <person name="Liu S."/>
            <person name="Zhang Z."/>
            <person name="Crasta O.R."/>
            <person name="Sobral B.W."/>
            <person name="Xu Y."/>
            <person name="Huang S."/>
            <person name="Fei Z."/>
        </authorList>
    </citation>
    <scope>NUCLEOTIDE SEQUENCE [LARGE SCALE GENOMIC DNA]</scope>
    <source>
        <strain evidence="2">cv. 9930</strain>
    </source>
</reference>
<reference evidence="1 2" key="2">
    <citation type="journal article" date="2009" name="PLoS ONE">
        <title>An integrated genetic and cytogenetic map of the cucumber genome.</title>
        <authorList>
            <person name="Ren Y."/>
            <person name="Zhang Z."/>
            <person name="Liu J."/>
            <person name="Staub J.E."/>
            <person name="Han Y."/>
            <person name="Cheng Z."/>
            <person name="Li X."/>
            <person name="Lu J."/>
            <person name="Miao H."/>
            <person name="Kang H."/>
            <person name="Xie B."/>
            <person name="Gu X."/>
            <person name="Wang X."/>
            <person name="Du Y."/>
            <person name="Jin W."/>
            <person name="Huang S."/>
        </authorList>
    </citation>
    <scope>NUCLEOTIDE SEQUENCE [LARGE SCALE GENOMIC DNA]</scope>
    <source>
        <strain evidence="2">cv. 9930</strain>
    </source>
</reference>
<sequence length="106" mass="11679">MTATSTTILSVGATESLNSKLNSFFLSKSTSLRINSHETLHSLCCHKADSSLHFDLESSFLGKQSRAALLHHLAPTAQKVNSNAHKNLQHNLKPLTKLLFLELPEE</sequence>
<reference evidence="1 2" key="4">
    <citation type="journal article" date="2011" name="BMC Genomics">
        <title>RNA-Seq improves annotation of protein-coding genes in the cucumber genome.</title>
        <authorList>
            <person name="Li Z."/>
            <person name="Zhang Z."/>
            <person name="Yan P."/>
            <person name="Huang S."/>
            <person name="Fei Z."/>
            <person name="Lin K."/>
        </authorList>
    </citation>
    <scope>NUCLEOTIDE SEQUENCE [LARGE SCALE GENOMIC DNA]</scope>
    <source>
        <strain evidence="2">cv. 9930</strain>
    </source>
</reference>
<reference evidence="1 2" key="1">
    <citation type="journal article" date="2009" name="Nat. Genet.">
        <title>The genome of the cucumber, Cucumis sativus L.</title>
        <authorList>
            <person name="Huang S."/>
            <person name="Li R."/>
            <person name="Zhang Z."/>
            <person name="Li L."/>
            <person name="Gu X."/>
            <person name="Fan W."/>
            <person name="Lucas W.J."/>
            <person name="Wang X."/>
            <person name="Xie B."/>
            <person name="Ni P."/>
            <person name="Ren Y."/>
            <person name="Zhu H."/>
            <person name="Li J."/>
            <person name="Lin K."/>
            <person name="Jin W."/>
            <person name="Fei Z."/>
            <person name="Li G."/>
            <person name="Staub J."/>
            <person name="Kilian A."/>
            <person name="van der Vossen E.A."/>
            <person name="Wu Y."/>
            <person name="Guo J."/>
            <person name="He J."/>
            <person name="Jia Z."/>
            <person name="Ren Y."/>
            <person name="Tian G."/>
            <person name="Lu Y."/>
            <person name="Ruan J."/>
            <person name="Qian W."/>
            <person name="Wang M."/>
            <person name="Huang Q."/>
            <person name="Li B."/>
            <person name="Xuan Z."/>
            <person name="Cao J."/>
            <person name="Asan"/>
            <person name="Wu Z."/>
            <person name="Zhang J."/>
            <person name="Cai Q."/>
            <person name="Bai Y."/>
            <person name="Zhao B."/>
            <person name="Han Y."/>
            <person name="Li Y."/>
            <person name="Li X."/>
            <person name="Wang S."/>
            <person name="Shi Q."/>
            <person name="Liu S."/>
            <person name="Cho W.K."/>
            <person name="Kim J.Y."/>
            <person name="Xu Y."/>
            <person name="Heller-Uszynska K."/>
            <person name="Miao H."/>
            <person name="Cheng Z."/>
            <person name="Zhang S."/>
            <person name="Wu J."/>
            <person name="Yang Y."/>
            <person name="Kang H."/>
            <person name="Li M."/>
            <person name="Liang H."/>
            <person name="Ren X."/>
            <person name="Shi Z."/>
            <person name="Wen M."/>
            <person name="Jian M."/>
            <person name="Yang H."/>
            <person name="Zhang G."/>
            <person name="Yang Z."/>
            <person name="Chen R."/>
            <person name="Liu S."/>
            <person name="Li J."/>
            <person name="Ma L."/>
            <person name="Liu H."/>
            <person name="Zhou Y."/>
            <person name="Zhao J."/>
            <person name="Fang X."/>
            <person name="Li G."/>
            <person name="Fang L."/>
            <person name="Li Y."/>
            <person name="Liu D."/>
            <person name="Zheng H."/>
            <person name="Zhang Y."/>
            <person name="Qin N."/>
            <person name="Li Z."/>
            <person name="Yang G."/>
            <person name="Yang S."/>
            <person name="Bolund L."/>
            <person name="Kristiansen K."/>
            <person name="Zheng H."/>
            <person name="Li S."/>
            <person name="Zhang X."/>
            <person name="Yang H."/>
            <person name="Wang J."/>
            <person name="Sun R."/>
            <person name="Zhang B."/>
            <person name="Jiang S."/>
            <person name="Wang J."/>
            <person name="Du Y."/>
            <person name="Li S."/>
        </authorList>
    </citation>
    <scope>NUCLEOTIDE SEQUENCE [LARGE SCALE GENOMIC DNA]</scope>
    <source>
        <strain evidence="2">cv. 9930</strain>
    </source>
</reference>
<dbReference type="AlphaFoldDB" id="A0A0A0KGB0"/>
<name>A0A0A0KGB0_CUCSA</name>
<dbReference type="Gramene" id="KGN47437">
    <property type="protein sequence ID" value="KGN47437"/>
    <property type="gene ID" value="Csa_6G324810"/>
</dbReference>
<proteinExistence type="predicted"/>
<evidence type="ECO:0000313" key="2">
    <source>
        <dbReference type="Proteomes" id="UP000029981"/>
    </source>
</evidence>
<dbReference type="EMBL" id="CM002927">
    <property type="protein sequence ID" value="KGN47437.1"/>
    <property type="molecule type" value="Genomic_DNA"/>
</dbReference>
<keyword evidence="2" id="KW-1185">Reference proteome</keyword>